<name>A0ABU1BS84_9BURK</name>
<evidence type="ECO:0000259" key="7">
    <source>
        <dbReference type="Pfam" id="PF01266"/>
    </source>
</evidence>
<dbReference type="PANTHER" id="PTHR42784">
    <property type="entry name" value="PYRANOSE 2-OXIDASE"/>
    <property type="match status" value="1"/>
</dbReference>
<evidence type="ECO:0000256" key="4">
    <source>
        <dbReference type="ARBA" id="ARBA00022827"/>
    </source>
</evidence>
<dbReference type="PANTHER" id="PTHR42784:SF1">
    <property type="entry name" value="PYRANOSE 2-OXIDASE"/>
    <property type="match status" value="1"/>
</dbReference>
<evidence type="ECO:0000256" key="5">
    <source>
        <dbReference type="ARBA" id="ARBA00023002"/>
    </source>
</evidence>
<evidence type="ECO:0000313" key="9">
    <source>
        <dbReference type="EMBL" id="MDQ9171822.1"/>
    </source>
</evidence>
<sequence length="594" mass="66569">MFIDTRKIENHTVIETTVCIIGGGVAGITLAREMDKRGIEACLLESGGFDPDDETRDLYRGDDVGLPYSFADGCRGRFLGGSSNCWGGWCRPLDPWDFEQRDWIAHSGWPFSFDELKPYYDRTHALLKLGPHNFEPAYWEKAINRSDVRRIPLVTGKLRDTVSQFSPPARFGKLYREELKNSKNVRVFLYANATNIDTDDTAQNVTRIEVATLTGKRMQVRAKLFVLATGGIENPRLLLASNKVQAAGLGNQNDLVGRFFMDHPRLQSGSIRFTRQWSRNKLYDIKYHYMNSAVSAHGTHIASQFALLPEILEQEHLMNARVWFNSVFPGEGSPGAQALFRCKQAVLKKEQAGWSLSRDLVTMMTNPVDTFAYGFTRLYQPRMLIQDVRFQIIVEPEPNPDSRVTLSPTKKDKLGMPRVQVDWRLTDKVKRTFDRTLEILANDMQQSGVAQVKLDPKIEGGEWPSTFEKEGTWHHMGTTRMHDSPKHGVVDRNCKVHGMSNLYIAGSSVFPTAGANFPTITLSALALRLSEHVAEELKKHHDPAASVQKSHEPGPENTEQQAGYEEAVALNAAPGTFAQDRGASGMTVNGLQGC</sequence>
<dbReference type="InterPro" id="IPR036188">
    <property type="entry name" value="FAD/NAD-bd_sf"/>
</dbReference>
<dbReference type="InterPro" id="IPR006076">
    <property type="entry name" value="FAD-dep_OxRdtase"/>
</dbReference>
<feature type="compositionally biased region" description="Basic and acidic residues" evidence="6">
    <location>
        <begin position="536"/>
        <end position="554"/>
    </location>
</feature>
<accession>A0ABU1BS84</accession>
<comment type="cofactor">
    <cofactor evidence="1">
        <name>FAD</name>
        <dbReference type="ChEBI" id="CHEBI:57692"/>
    </cofactor>
</comment>
<keyword evidence="5" id="KW-0560">Oxidoreductase</keyword>
<comment type="caution">
    <text evidence="9">The sequence shown here is derived from an EMBL/GenBank/DDBJ whole genome shotgun (WGS) entry which is preliminary data.</text>
</comment>
<dbReference type="RefSeq" id="WP_338437774.1">
    <property type="nucleotide sequence ID" value="NZ_JAUYVH010000012.1"/>
</dbReference>
<gene>
    <name evidence="9" type="ORF">Q8A64_15520</name>
</gene>
<dbReference type="Gene3D" id="3.50.50.60">
    <property type="entry name" value="FAD/NAD(P)-binding domain"/>
    <property type="match status" value="2"/>
</dbReference>
<evidence type="ECO:0000259" key="8">
    <source>
        <dbReference type="Pfam" id="PF05199"/>
    </source>
</evidence>
<dbReference type="SUPFAM" id="SSF51905">
    <property type="entry name" value="FAD/NAD(P)-binding domain"/>
    <property type="match status" value="1"/>
</dbReference>
<dbReference type="Pfam" id="PF05199">
    <property type="entry name" value="GMC_oxred_C"/>
    <property type="match status" value="1"/>
</dbReference>
<evidence type="ECO:0000313" key="10">
    <source>
        <dbReference type="Proteomes" id="UP001225596"/>
    </source>
</evidence>
<feature type="domain" description="FAD dependent oxidoreductase" evidence="7">
    <location>
        <begin position="18"/>
        <end position="231"/>
    </location>
</feature>
<feature type="domain" description="Glucose-methanol-choline oxidoreductase C-terminal" evidence="8">
    <location>
        <begin position="398"/>
        <end position="526"/>
    </location>
</feature>
<dbReference type="InterPro" id="IPR051473">
    <property type="entry name" value="P2Ox-like"/>
</dbReference>
<dbReference type="Pfam" id="PF01266">
    <property type="entry name" value="DAO"/>
    <property type="match status" value="1"/>
</dbReference>
<comment type="similarity">
    <text evidence="2">Belongs to the GMC oxidoreductase family.</text>
</comment>
<evidence type="ECO:0000256" key="2">
    <source>
        <dbReference type="ARBA" id="ARBA00010790"/>
    </source>
</evidence>
<keyword evidence="10" id="KW-1185">Reference proteome</keyword>
<dbReference type="EMBL" id="JAUYVH010000012">
    <property type="protein sequence ID" value="MDQ9171822.1"/>
    <property type="molecule type" value="Genomic_DNA"/>
</dbReference>
<dbReference type="Proteomes" id="UP001225596">
    <property type="component" value="Unassembled WGS sequence"/>
</dbReference>
<organism evidence="9 10">
    <name type="scientific">Keguizhuia sedimenti</name>
    <dbReference type="NCBI Taxonomy" id="3064264"/>
    <lineage>
        <taxon>Bacteria</taxon>
        <taxon>Pseudomonadati</taxon>
        <taxon>Pseudomonadota</taxon>
        <taxon>Betaproteobacteria</taxon>
        <taxon>Burkholderiales</taxon>
        <taxon>Oxalobacteraceae</taxon>
        <taxon>Keguizhuia</taxon>
    </lineage>
</organism>
<proteinExistence type="inferred from homology"/>
<feature type="region of interest" description="Disordered" evidence="6">
    <location>
        <begin position="536"/>
        <end position="561"/>
    </location>
</feature>
<evidence type="ECO:0000256" key="3">
    <source>
        <dbReference type="ARBA" id="ARBA00022630"/>
    </source>
</evidence>
<dbReference type="InterPro" id="IPR007867">
    <property type="entry name" value="GMC_OxRtase_C"/>
</dbReference>
<keyword evidence="3" id="KW-0285">Flavoprotein</keyword>
<evidence type="ECO:0000256" key="1">
    <source>
        <dbReference type="ARBA" id="ARBA00001974"/>
    </source>
</evidence>
<reference evidence="9 10" key="1">
    <citation type="submission" date="2023-08" db="EMBL/GenBank/DDBJ databases">
        <title>Oxalobacteraceae gen .nov., isolated from river sludge outside the plant.</title>
        <authorList>
            <person name="Zhao S.Y."/>
        </authorList>
    </citation>
    <scope>NUCLEOTIDE SEQUENCE [LARGE SCALE GENOMIC DNA]</scope>
    <source>
        <strain evidence="9 10">R-40</strain>
    </source>
</reference>
<keyword evidence="4" id="KW-0274">FAD</keyword>
<evidence type="ECO:0000256" key="6">
    <source>
        <dbReference type="SAM" id="MobiDB-lite"/>
    </source>
</evidence>
<protein>
    <submittedName>
        <fullName evidence="9">GMC family oxidoreductase</fullName>
    </submittedName>
</protein>